<sequence length="157" mass="17545">MADLRQDGYYQRPTRADDDECSSLGIQTAGPWGDSIYERYQPRVHDIVINQIVLQERLQIRVNNFHPSPHIIRVFNTLNVPVMYKVKVNNSPGLSTSPTHGIVEAGRSGEIDLSLPVSPGNCRLAVDVLPTEPGKPFDAEAFHQTTPLRYPVNIVVE</sequence>
<evidence type="ECO:0000256" key="1">
    <source>
        <dbReference type="SAM" id="MobiDB-lite"/>
    </source>
</evidence>
<dbReference type="InterPro" id="IPR013783">
    <property type="entry name" value="Ig-like_fold"/>
</dbReference>
<organism evidence="2 3">
    <name type="scientific">Mesorhabditis spiculigera</name>
    <dbReference type="NCBI Taxonomy" id="96644"/>
    <lineage>
        <taxon>Eukaryota</taxon>
        <taxon>Metazoa</taxon>
        <taxon>Ecdysozoa</taxon>
        <taxon>Nematoda</taxon>
        <taxon>Chromadorea</taxon>
        <taxon>Rhabditida</taxon>
        <taxon>Rhabditina</taxon>
        <taxon>Rhabditomorpha</taxon>
        <taxon>Rhabditoidea</taxon>
        <taxon>Rhabditidae</taxon>
        <taxon>Mesorhabditinae</taxon>
        <taxon>Mesorhabditis</taxon>
    </lineage>
</organism>
<dbReference type="Proteomes" id="UP001177023">
    <property type="component" value="Unassembled WGS sequence"/>
</dbReference>
<gene>
    <name evidence="2" type="ORF">MSPICULIGERA_LOCUS16122</name>
</gene>
<dbReference type="AlphaFoldDB" id="A0AA36D0Y5"/>
<comment type="caution">
    <text evidence="2">The sequence shown here is derived from an EMBL/GenBank/DDBJ whole genome shotgun (WGS) entry which is preliminary data.</text>
</comment>
<evidence type="ECO:0000313" key="3">
    <source>
        <dbReference type="Proteomes" id="UP001177023"/>
    </source>
</evidence>
<dbReference type="Gene3D" id="2.60.40.10">
    <property type="entry name" value="Immunoglobulins"/>
    <property type="match status" value="1"/>
</dbReference>
<proteinExistence type="predicted"/>
<feature type="region of interest" description="Disordered" evidence="1">
    <location>
        <begin position="1"/>
        <end position="22"/>
    </location>
</feature>
<keyword evidence="3" id="KW-1185">Reference proteome</keyword>
<reference evidence="2" key="1">
    <citation type="submission" date="2023-06" db="EMBL/GenBank/DDBJ databases">
        <authorList>
            <person name="Delattre M."/>
        </authorList>
    </citation>
    <scope>NUCLEOTIDE SEQUENCE</scope>
    <source>
        <strain evidence="2">AF72</strain>
    </source>
</reference>
<protein>
    <submittedName>
        <fullName evidence="2">Uncharacterized protein</fullName>
    </submittedName>
</protein>
<accession>A0AA36D0Y5</accession>
<name>A0AA36D0Y5_9BILA</name>
<dbReference type="InterPro" id="IPR008962">
    <property type="entry name" value="PapD-like_sf"/>
</dbReference>
<dbReference type="SUPFAM" id="SSF49354">
    <property type="entry name" value="PapD-like"/>
    <property type="match status" value="1"/>
</dbReference>
<evidence type="ECO:0000313" key="2">
    <source>
        <dbReference type="EMBL" id="CAJ0577857.1"/>
    </source>
</evidence>
<dbReference type="EMBL" id="CATQJA010002652">
    <property type="protein sequence ID" value="CAJ0577857.1"/>
    <property type="molecule type" value="Genomic_DNA"/>
</dbReference>
<feature type="non-terminal residue" evidence="2">
    <location>
        <position position="1"/>
    </location>
</feature>